<evidence type="ECO:0000256" key="1">
    <source>
        <dbReference type="SAM" id="Coils"/>
    </source>
</evidence>
<protein>
    <submittedName>
        <fullName evidence="3">Uncharacterized protein</fullName>
    </submittedName>
</protein>
<dbReference type="EMBL" id="JACRUP010000006">
    <property type="protein sequence ID" value="MBC5851497.1"/>
    <property type="molecule type" value="Genomic_DNA"/>
</dbReference>
<proteinExistence type="predicted"/>
<keyword evidence="1" id="KW-0175">Coiled coil</keyword>
<comment type="caution">
    <text evidence="3">The sequence shown here is derived from an EMBL/GenBank/DDBJ whole genome shotgun (WGS) entry which is preliminary data.</text>
</comment>
<dbReference type="Proteomes" id="UP000615796">
    <property type="component" value="Unassembled WGS sequence"/>
</dbReference>
<organism evidence="3 4">
    <name type="scientific">Vibrio metschnikovii</name>
    <dbReference type="NCBI Taxonomy" id="28172"/>
    <lineage>
        <taxon>Bacteria</taxon>
        <taxon>Pseudomonadati</taxon>
        <taxon>Pseudomonadota</taxon>
        <taxon>Gammaproteobacteria</taxon>
        <taxon>Vibrionales</taxon>
        <taxon>Vibrionaceae</taxon>
        <taxon>Vibrio</taxon>
    </lineage>
</organism>
<gene>
    <name evidence="3" type="ORF">H8Q88_11190</name>
</gene>
<feature type="transmembrane region" description="Helical" evidence="2">
    <location>
        <begin position="6"/>
        <end position="25"/>
    </location>
</feature>
<evidence type="ECO:0000256" key="2">
    <source>
        <dbReference type="SAM" id="Phobius"/>
    </source>
</evidence>
<name>A0A9X0R8D0_VIBME</name>
<sequence>MNRIILYVNISLTMVAAIAISQVFLNSILNEESIVDSELYYISNKIKAIPYEEKHKEIQTILESSILSKSGYYLEFRENDTPLIRINPDKLPAQSSSSFKNFIDKIFGRNLSKSYRVSQQAKIYANGKLLDITFSKFFLSSTQLPFLLIAVWYAIFSIYAAIAYRDAVNYIHNAKNSLIKDLPIRTSRRHFSYNIFNEIEAFIDEIKNKHQCNIDYIKMSSKNEIINLHNQNDEINNQLDHMILEASSLASSQKKLINNLMMMTEELKGRTADKDSTLTIIQMERMLNSLMSNNNNFIDAQDILRKKFEPIAQDFFYLSDECCISINTIADLNNIDIFYVEQTDIPTELFINSAIFRDTLLEMVEHEASSSFTKSINVSVSYIDSQDSHLLIEVNTCFNGTGLVSYTRNHQPSFSNLQKSLKAIGGNLKCKFITDHNQNNLTVEIPAIQTGNESSLYKSTLLKLSDKQTNILVIDTNPSTTFILTSKLRKLLFNYKKVSSIQRAKELNQEFDVVFVIDAQNNQSLISQSREIASLIVGIENTYSQSKLDEIQRRTDIDVALPLNIPYGRLTNCLMKCAEYCCTTIKNKRVLNEFIATESLLHKLSSDNNSFQVTGKPTFALSNSVVESVKARKSVVSGKHVLVYSRDSEDMGQMSQVLSSMGATCTSTTSYNELYSFAISSDVDCIFICLHSPLKEEYDAIYKLKRTLSGEKPSFYLSGAQIPSMQDVEFLNIFRSILIYPITQDKVTKALSQ</sequence>
<reference evidence="3" key="1">
    <citation type="submission" date="2020-08" db="EMBL/GenBank/DDBJ databases">
        <title>Genome Sequencing and Pan-Genome Analysis of Migratory bird Vibrio Strains, Inner Mongolia.</title>
        <authorList>
            <person name="Zheng L."/>
        </authorList>
    </citation>
    <scope>NUCLEOTIDE SEQUENCE</scope>
    <source>
        <strain evidence="3">M13F</strain>
    </source>
</reference>
<feature type="coiled-coil region" evidence="1">
    <location>
        <begin position="218"/>
        <end position="245"/>
    </location>
</feature>
<keyword evidence="4" id="KW-1185">Reference proteome</keyword>
<feature type="transmembrane region" description="Helical" evidence="2">
    <location>
        <begin position="144"/>
        <end position="164"/>
    </location>
</feature>
<keyword evidence="2" id="KW-1133">Transmembrane helix</keyword>
<dbReference type="AlphaFoldDB" id="A0A9X0R8D0"/>
<evidence type="ECO:0000313" key="3">
    <source>
        <dbReference type="EMBL" id="MBC5851497.1"/>
    </source>
</evidence>
<evidence type="ECO:0000313" key="4">
    <source>
        <dbReference type="Proteomes" id="UP000615796"/>
    </source>
</evidence>
<keyword evidence="2" id="KW-0812">Transmembrane</keyword>
<keyword evidence="2" id="KW-0472">Membrane</keyword>
<dbReference type="RefSeq" id="WP_187026293.1">
    <property type="nucleotide sequence ID" value="NZ_JACRUP010000006.1"/>
</dbReference>
<accession>A0A9X0R8D0</accession>